<sequence>MPRFGAVLRQRTLLTYLAILLGLYASAVLLSGNSDAVRGEWAATGLCVIGLVAAGVGRPLTGWLYGLALACACAAPVSVLLFHDEPTAQVWALIPLMFSAIYIRTWHSIFRSRVAATAIAVAAIVALCVAPAEVPGQWLLLFAVCITGAAEVFGTLQSALLEAALRDPLTSVWNRAGLDQQGAVLLSRAQRRGEPLAVIALDVDGFKTLNDRDGHPAGDRVLTELTTRWLSQLPTSAELGRVGGDEFIVIVTGYDHAEARRLAAELGSDGPVPVSAGLAVGYPRTVNGLVAMVARADEDLYRLKRLRRDAAQTSDISDS</sequence>
<dbReference type="SUPFAM" id="SSF55073">
    <property type="entry name" value="Nucleotide cyclase"/>
    <property type="match status" value="1"/>
</dbReference>
<dbReference type="InterPro" id="IPR000160">
    <property type="entry name" value="GGDEF_dom"/>
</dbReference>
<dbReference type="Gene3D" id="3.30.70.270">
    <property type="match status" value="1"/>
</dbReference>
<reference evidence="3 4" key="1">
    <citation type="submission" date="2023-04" db="EMBL/GenBank/DDBJ databases">
        <title>Forest soil microbial communities from Buena Vista Peninsula, Colon Province, Panama.</title>
        <authorList>
            <person name="Bouskill N."/>
        </authorList>
    </citation>
    <scope>NUCLEOTIDE SEQUENCE [LARGE SCALE GENOMIC DNA]</scope>
    <source>
        <strain evidence="3 4">AC80</strain>
    </source>
</reference>
<dbReference type="SMART" id="SM00267">
    <property type="entry name" value="GGDEF"/>
    <property type="match status" value="1"/>
</dbReference>
<dbReference type="Pfam" id="PF00990">
    <property type="entry name" value="GGDEF"/>
    <property type="match status" value="1"/>
</dbReference>
<dbReference type="NCBIfam" id="TIGR00254">
    <property type="entry name" value="GGDEF"/>
    <property type="match status" value="1"/>
</dbReference>
<feature type="transmembrane region" description="Helical" evidence="1">
    <location>
        <begin position="63"/>
        <end position="82"/>
    </location>
</feature>
<comment type="caution">
    <text evidence="3">The sequence shown here is derived from an EMBL/GenBank/DDBJ whole genome shotgun (WGS) entry which is preliminary data.</text>
</comment>
<evidence type="ECO:0000256" key="1">
    <source>
        <dbReference type="SAM" id="Phobius"/>
    </source>
</evidence>
<keyword evidence="1" id="KW-0472">Membrane</keyword>
<feature type="transmembrane region" description="Helical" evidence="1">
    <location>
        <begin position="114"/>
        <end position="132"/>
    </location>
</feature>
<dbReference type="InterPro" id="IPR050469">
    <property type="entry name" value="Diguanylate_Cyclase"/>
</dbReference>
<keyword evidence="1" id="KW-0812">Transmembrane</keyword>
<dbReference type="Proteomes" id="UP001160130">
    <property type="component" value="Unassembled WGS sequence"/>
</dbReference>
<feature type="transmembrane region" description="Helical" evidence="1">
    <location>
        <begin position="12"/>
        <end position="30"/>
    </location>
</feature>
<dbReference type="PROSITE" id="PS50887">
    <property type="entry name" value="GGDEF"/>
    <property type="match status" value="1"/>
</dbReference>
<name>A0ABT6KXQ5_9MYCO</name>
<evidence type="ECO:0000313" key="4">
    <source>
        <dbReference type="Proteomes" id="UP001160130"/>
    </source>
</evidence>
<dbReference type="PANTHER" id="PTHR45138:SF9">
    <property type="entry name" value="DIGUANYLATE CYCLASE DGCM-RELATED"/>
    <property type="match status" value="1"/>
</dbReference>
<dbReference type="CDD" id="cd01949">
    <property type="entry name" value="GGDEF"/>
    <property type="match status" value="1"/>
</dbReference>
<accession>A0ABT6KXQ5</accession>
<dbReference type="RefSeq" id="WP_280832142.1">
    <property type="nucleotide sequence ID" value="NZ_JARXVE010000003.1"/>
</dbReference>
<feature type="transmembrane region" description="Helical" evidence="1">
    <location>
        <begin position="36"/>
        <end position="56"/>
    </location>
</feature>
<gene>
    <name evidence="3" type="ORF">M2272_002128</name>
</gene>
<dbReference type="PANTHER" id="PTHR45138">
    <property type="entry name" value="REGULATORY COMPONENTS OF SENSORY TRANSDUCTION SYSTEM"/>
    <property type="match status" value="1"/>
</dbReference>
<evidence type="ECO:0000259" key="2">
    <source>
        <dbReference type="PROSITE" id="PS50887"/>
    </source>
</evidence>
<keyword evidence="4" id="KW-1185">Reference proteome</keyword>
<feature type="transmembrane region" description="Helical" evidence="1">
    <location>
        <begin position="88"/>
        <end position="107"/>
    </location>
</feature>
<evidence type="ECO:0000313" key="3">
    <source>
        <dbReference type="EMBL" id="MDH6195488.1"/>
    </source>
</evidence>
<keyword evidence="1" id="KW-1133">Transmembrane helix</keyword>
<feature type="domain" description="GGDEF" evidence="2">
    <location>
        <begin position="194"/>
        <end position="316"/>
    </location>
</feature>
<dbReference type="EMBL" id="JARXVE010000003">
    <property type="protein sequence ID" value="MDH6195488.1"/>
    <property type="molecule type" value="Genomic_DNA"/>
</dbReference>
<dbReference type="InterPro" id="IPR043128">
    <property type="entry name" value="Rev_trsase/Diguanyl_cyclase"/>
</dbReference>
<dbReference type="InterPro" id="IPR029787">
    <property type="entry name" value="Nucleotide_cyclase"/>
</dbReference>
<proteinExistence type="predicted"/>
<organism evidence="3 4">
    <name type="scientific">Mycolicibacterium frederiksbergense</name>
    <dbReference type="NCBI Taxonomy" id="117567"/>
    <lineage>
        <taxon>Bacteria</taxon>
        <taxon>Bacillati</taxon>
        <taxon>Actinomycetota</taxon>
        <taxon>Actinomycetes</taxon>
        <taxon>Mycobacteriales</taxon>
        <taxon>Mycobacteriaceae</taxon>
        <taxon>Mycolicibacterium</taxon>
    </lineage>
</organism>
<protein>
    <submittedName>
        <fullName evidence="3">Diguanylate cyclase (GGDEF)-like protein</fullName>
    </submittedName>
</protein>